<name>A0A1Z4LZ52_9CYAN</name>
<dbReference type="InterPro" id="IPR027417">
    <property type="entry name" value="P-loop_NTPase"/>
</dbReference>
<dbReference type="Proteomes" id="UP000218418">
    <property type="component" value="Chromosome"/>
</dbReference>
<feature type="domain" description="vWA-MoxR associated protein N-terminal HTH" evidence="1">
    <location>
        <begin position="15"/>
        <end position="96"/>
    </location>
</feature>
<dbReference type="Pfam" id="PF26355">
    <property type="entry name" value="HTH_VMAP-M9"/>
    <property type="match status" value="1"/>
</dbReference>
<proteinExistence type="predicted"/>
<keyword evidence="3" id="KW-1185">Reference proteome</keyword>
<sequence>MSDKNYNSPNNNILFQEVLRLVESLIMTKTGKHLSNIEVLVLRGSWKGHKYNQIATESGYTGEYIKNDIGPKLWKRLSLALEKKVTKNNFKAILEQYIYQVEKGKVISKSISNNLENNENFINTNNLIATPKPIYHNLPSRDYTKLVGREVEARKLLEILSFEWTIPCVSIEGIGGAGKTSLALDIAYRCLKASNDIYLKRQSESNIPSFELIVFTSAKSQFFTSKGTIPRLRREKTLVDIFTSIIRTVSFYDSRTASFEDTYEQIYKCLANMRTLLIIDNLDTLEEQQQVLSFLYELPPTVKALITSREKTPFNTVNLSSLTKTEALMLIQQQANEKQVDLDFKQCIQLYQTTGGIPAAIIYAISQIAAGYSFYSVTSVLMPTQGDFCRFYFESSVQQLKEKPAYNFLMALSLFAKPATCEALRAVAGVKNPLDVADGLAKLQQLSLINYRQGCYEMLHLTREYALSKMSNNPEFEMSARNRWVKWYVEFAQQHGGKDWREWQDYQNLEDEWGNLSDVIEWCIANNYYRHACKLWQSVKCYTYSFAYRQNRLSYWDAPLLWLEWLSEAAVSREDFPTAAQMIGERAWKLTLLAQEQHLALADDLYNRAWQLHQHLTLDMQVDLAIHIGVWYIQKQQFLQATDWLKRAKTLLNNPDNLQIDSSLATRLSLHILYYEGEIYYKTENYQDSKILFKKVFDKAQSIGWKRASLLAKDFLADIALKQGKLQQAQDYLAEVLQVAENNQDKCSRAYTKRSLARLEKKLGNLNLAKRWVYEAVNEFEILGMKPEARETQALIQTIEP</sequence>
<dbReference type="GO" id="GO:0043531">
    <property type="term" value="F:ADP binding"/>
    <property type="evidence" value="ECO:0007669"/>
    <property type="project" value="InterPro"/>
</dbReference>
<protein>
    <submittedName>
        <fullName evidence="2">ECF subfamily RNA polymerase sigma-24 factor</fullName>
    </submittedName>
</protein>
<dbReference type="AlphaFoldDB" id="A0A1Z4LZ52"/>
<evidence type="ECO:0000313" key="2">
    <source>
        <dbReference type="EMBL" id="BAY86500.1"/>
    </source>
</evidence>
<evidence type="ECO:0000259" key="1">
    <source>
        <dbReference type="Pfam" id="PF26355"/>
    </source>
</evidence>
<gene>
    <name evidence="2" type="ORF">NIES267_60090</name>
</gene>
<dbReference type="OrthoDB" id="2893300at2"/>
<dbReference type="InterPro" id="IPR011990">
    <property type="entry name" value="TPR-like_helical_dom_sf"/>
</dbReference>
<accession>A0A1Z4LZ52</accession>
<evidence type="ECO:0000313" key="3">
    <source>
        <dbReference type="Proteomes" id="UP000218418"/>
    </source>
</evidence>
<dbReference type="SUPFAM" id="SSF52540">
    <property type="entry name" value="P-loop containing nucleoside triphosphate hydrolases"/>
    <property type="match status" value="1"/>
</dbReference>
<reference evidence="2 3" key="1">
    <citation type="submission" date="2017-06" db="EMBL/GenBank/DDBJ databases">
        <title>Genome sequencing of cyanobaciteial culture collection at National Institute for Environmental Studies (NIES).</title>
        <authorList>
            <person name="Hirose Y."/>
            <person name="Shimura Y."/>
            <person name="Fujisawa T."/>
            <person name="Nakamura Y."/>
            <person name="Kawachi M."/>
        </authorList>
    </citation>
    <scope>NUCLEOTIDE SEQUENCE [LARGE SCALE GENOMIC DNA]</scope>
    <source>
        <strain evidence="2 3">NIES-267</strain>
    </source>
</reference>
<dbReference type="SUPFAM" id="SSF48452">
    <property type="entry name" value="TPR-like"/>
    <property type="match status" value="1"/>
</dbReference>
<dbReference type="PANTHER" id="PTHR47691:SF3">
    <property type="entry name" value="HTH-TYPE TRANSCRIPTIONAL REGULATOR RV0890C-RELATED"/>
    <property type="match status" value="1"/>
</dbReference>
<dbReference type="Gene3D" id="3.40.50.300">
    <property type="entry name" value="P-loop containing nucleotide triphosphate hydrolases"/>
    <property type="match status" value="1"/>
</dbReference>
<dbReference type="Gene3D" id="1.25.40.10">
    <property type="entry name" value="Tetratricopeptide repeat domain"/>
    <property type="match status" value="1"/>
</dbReference>
<dbReference type="EMBL" id="AP018227">
    <property type="protein sequence ID" value="BAY86500.1"/>
    <property type="molecule type" value="Genomic_DNA"/>
</dbReference>
<dbReference type="PANTHER" id="PTHR47691">
    <property type="entry name" value="REGULATOR-RELATED"/>
    <property type="match status" value="1"/>
</dbReference>
<organism evidence="2 3">
    <name type="scientific">Calothrix parasitica NIES-267</name>
    <dbReference type="NCBI Taxonomy" id="1973488"/>
    <lineage>
        <taxon>Bacteria</taxon>
        <taxon>Bacillati</taxon>
        <taxon>Cyanobacteriota</taxon>
        <taxon>Cyanophyceae</taxon>
        <taxon>Nostocales</taxon>
        <taxon>Calotrichaceae</taxon>
        <taxon>Calothrix</taxon>
    </lineage>
</organism>
<dbReference type="InterPro" id="IPR058651">
    <property type="entry name" value="HTH_VMAP-M9"/>
</dbReference>